<reference evidence="1" key="1">
    <citation type="submission" date="2014-09" db="EMBL/GenBank/DDBJ databases">
        <authorList>
            <person name="Magalhaes I.L.F."/>
            <person name="Oliveira U."/>
            <person name="Santos F.R."/>
            <person name="Vidigal T.H.D.A."/>
            <person name="Brescovit A.D."/>
            <person name="Santos A.J."/>
        </authorList>
    </citation>
    <scope>NUCLEOTIDE SEQUENCE</scope>
    <source>
        <tissue evidence="1">Shoot tissue taken approximately 20 cm above the soil surface</tissue>
    </source>
</reference>
<accession>A0A0A9AKV0</accession>
<evidence type="ECO:0000313" key="1">
    <source>
        <dbReference type="EMBL" id="JAD51786.1"/>
    </source>
</evidence>
<organism evidence="1">
    <name type="scientific">Arundo donax</name>
    <name type="common">Giant reed</name>
    <name type="synonym">Donax arundinaceus</name>
    <dbReference type="NCBI Taxonomy" id="35708"/>
    <lineage>
        <taxon>Eukaryota</taxon>
        <taxon>Viridiplantae</taxon>
        <taxon>Streptophyta</taxon>
        <taxon>Embryophyta</taxon>
        <taxon>Tracheophyta</taxon>
        <taxon>Spermatophyta</taxon>
        <taxon>Magnoliopsida</taxon>
        <taxon>Liliopsida</taxon>
        <taxon>Poales</taxon>
        <taxon>Poaceae</taxon>
        <taxon>PACMAD clade</taxon>
        <taxon>Arundinoideae</taxon>
        <taxon>Arundineae</taxon>
        <taxon>Arundo</taxon>
    </lineage>
</organism>
<reference evidence="1" key="2">
    <citation type="journal article" date="2015" name="Data Brief">
        <title>Shoot transcriptome of the giant reed, Arundo donax.</title>
        <authorList>
            <person name="Barrero R.A."/>
            <person name="Guerrero F.D."/>
            <person name="Moolhuijzen P."/>
            <person name="Goolsby J.A."/>
            <person name="Tidwell J."/>
            <person name="Bellgard S.E."/>
            <person name="Bellgard M.I."/>
        </authorList>
    </citation>
    <scope>NUCLEOTIDE SEQUENCE</scope>
    <source>
        <tissue evidence="1">Shoot tissue taken approximately 20 cm above the soil surface</tissue>
    </source>
</reference>
<dbReference type="AlphaFoldDB" id="A0A0A9AKV0"/>
<name>A0A0A9AKV0_ARUDO</name>
<dbReference type="EMBL" id="GBRH01246109">
    <property type="protein sequence ID" value="JAD51786.1"/>
    <property type="molecule type" value="Transcribed_RNA"/>
</dbReference>
<protein>
    <submittedName>
        <fullName evidence="1">Uncharacterized protein</fullName>
    </submittedName>
</protein>
<sequence>MAQRLTVASCNTVHTPH</sequence>
<proteinExistence type="predicted"/>